<gene>
    <name evidence="3" type="ORF">BDQ12DRAFT_679903</name>
</gene>
<dbReference type="GO" id="GO:0005789">
    <property type="term" value="C:endoplasmic reticulum membrane"/>
    <property type="evidence" value="ECO:0007669"/>
    <property type="project" value="TreeGrafter"/>
</dbReference>
<keyword evidence="4" id="KW-1185">Reference proteome</keyword>
<keyword evidence="1" id="KW-0812">Transmembrane</keyword>
<dbReference type="GO" id="GO:0006660">
    <property type="term" value="P:phosphatidylserine catabolic process"/>
    <property type="evidence" value="ECO:0007669"/>
    <property type="project" value="TreeGrafter"/>
</dbReference>
<name>A0A5C3M7Q6_9AGAR</name>
<dbReference type="PANTHER" id="PTHR12277:SF194">
    <property type="entry name" value="FI04476P"/>
    <property type="match status" value="1"/>
</dbReference>
<evidence type="ECO:0000259" key="2">
    <source>
        <dbReference type="Pfam" id="PF12697"/>
    </source>
</evidence>
<keyword evidence="1" id="KW-0472">Membrane</keyword>
<dbReference type="AlphaFoldDB" id="A0A5C3M7Q6"/>
<evidence type="ECO:0000256" key="1">
    <source>
        <dbReference type="SAM" id="Phobius"/>
    </source>
</evidence>
<dbReference type="Pfam" id="PF12697">
    <property type="entry name" value="Abhydrolase_6"/>
    <property type="match status" value="1"/>
</dbReference>
<dbReference type="InterPro" id="IPR029058">
    <property type="entry name" value="AB_hydrolase_fold"/>
</dbReference>
<evidence type="ECO:0000313" key="4">
    <source>
        <dbReference type="Proteomes" id="UP000308652"/>
    </source>
</evidence>
<organism evidence="3 4">
    <name type="scientific">Crucibulum laeve</name>
    <dbReference type="NCBI Taxonomy" id="68775"/>
    <lineage>
        <taxon>Eukaryota</taxon>
        <taxon>Fungi</taxon>
        <taxon>Dikarya</taxon>
        <taxon>Basidiomycota</taxon>
        <taxon>Agaricomycotina</taxon>
        <taxon>Agaricomycetes</taxon>
        <taxon>Agaricomycetidae</taxon>
        <taxon>Agaricales</taxon>
        <taxon>Agaricineae</taxon>
        <taxon>Nidulariaceae</taxon>
        <taxon>Crucibulum</taxon>
    </lineage>
</organism>
<reference evidence="3 4" key="1">
    <citation type="journal article" date="2019" name="Nat. Ecol. Evol.">
        <title>Megaphylogeny resolves global patterns of mushroom evolution.</title>
        <authorList>
            <person name="Varga T."/>
            <person name="Krizsan K."/>
            <person name="Foldi C."/>
            <person name="Dima B."/>
            <person name="Sanchez-Garcia M."/>
            <person name="Sanchez-Ramirez S."/>
            <person name="Szollosi G.J."/>
            <person name="Szarkandi J.G."/>
            <person name="Papp V."/>
            <person name="Albert L."/>
            <person name="Andreopoulos W."/>
            <person name="Angelini C."/>
            <person name="Antonin V."/>
            <person name="Barry K.W."/>
            <person name="Bougher N.L."/>
            <person name="Buchanan P."/>
            <person name="Buyck B."/>
            <person name="Bense V."/>
            <person name="Catcheside P."/>
            <person name="Chovatia M."/>
            <person name="Cooper J."/>
            <person name="Damon W."/>
            <person name="Desjardin D."/>
            <person name="Finy P."/>
            <person name="Geml J."/>
            <person name="Haridas S."/>
            <person name="Hughes K."/>
            <person name="Justo A."/>
            <person name="Karasinski D."/>
            <person name="Kautmanova I."/>
            <person name="Kiss B."/>
            <person name="Kocsube S."/>
            <person name="Kotiranta H."/>
            <person name="LaButti K.M."/>
            <person name="Lechner B.E."/>
            <person name="Liimatainen K."/>
            <person name="Lipzen A."/>
            <person name="Lukacs Z."/>
            <person name="Mihaltcheva S."/>
            <person name="Morgado L.N."/>
            <person name="Niskanen T."/>
            <person name="Noordeloos M.E."/>
            <person name="Ohm R.A."/>
            <person name="Ortiz-Santana B."/>
            <person name="Ovrebo C."/>
            <person name="Racz N."/>
            <person name="Riley R."/>
            <person name="Savchenko A."/>
            <person name="Shiryaev A."/>
            <person name="Soop K."/>
            <person name="Spirin V."/>
            <person name="Szebenyi C."/>
            <person name="Tomsovsky M."/>
            <person name="Tulloss R.E."/>
            <person name="Uehling J."/>
            <person name="Grigoriev I.V."/>
            <person name="Vagvolgyi C."/>
            <person name="Papp T."/>
            <person name="Martin F.M."/>
            <person name="Miettinen O."/>
            <person name="Hibbett D.S."/>
            <person name="Nagy L.G."/>
        </authorList>
    </citation>
    <scope>NUCLEOTIDE SEQUENCE [LARGE SCALE GENOMIC DNA]</scope>
    <source>
        <strain evidence="3 4">CBS 166.37</strain>
    </source>
</reference>
<dbReference type="InterPro" id="IPR000073">
    <property type="entry name" value="AB_hydrolase_1"/>
</dbReference>
<feature type="domain" description="AB hydrolase-1" evidence="2">
    <location>
        <begin position="114"/>
        <end position="294"/>
    </location>
</feature>
<keyword evidence="1" id="KW-1133">Transmembrane helix</keyword>
<keyword evidence="3" id="KW-0378">Hydrolase</keyword>
<proteinExistence type="predicted"/>
<evidence type="ECO:0000313" key="3">
    <source>
        <dbReference type="EMBL" id="TFK40713.1"/>
    </source>
</evidence>
<dbReference type="GO" id="GO:0004622">
    <property type="term" value="F:phosphatidylcholine lysophospholipase activity"/>
    <property type="evidence" value="ECO:0007669"/>
    <property type="project" value="TreeGrafter"/>
</dbReference>
<feature type="transmembrane region" description="Helical" evidence="1">
    <location>
        <begin position="12"/>
        <end position="35"/>
    </location>
</feature>
<dbReference type="EMBL" id="ML213596">
    <property type="protein sequence ID" value="TFK40713.1"/>
    <property type="molecule type" value="Genomic_DNA"/>
</dbReference>
<dbReference type="OrthoDB" id="446723at2759"/>
<dbReference type="Gene3D" id="3.40.50.1820">
    <property type="entry name" value="alpha/beta hydrolase"/>
    <property type="match status" value="1"/>
</dbReference>
<dbReference type="Proteomes" id="UP000308652">
    <property type="component" value="Unassembled WGS sequence"/>
</dbReference>
<sequence>MPHTSQGFLARARLYLVGIGAIYAGAVFLLGIPYFQSHTVYLNAIKLPWFANFDAPEKYGLAPNKTLNFKLNTADNETLGAWFILSDSYYHSLPSLPSPVSAHVEIALRKRPTILFLHGNAATRAFKARILHYEALSARLQANVLAIDYRGFADSTGTPSEEGLVKDARAAWDWLVSRGARPEDILVMGHSLGTGVSAQLGAELSRDGIRPKGVVLLSPFSSIRELLNTYHIFGLVPLMRPLAMIPYMTNVVTWALIHKFDTLRAVPNITADVVIAHAQNDWDIPYTHSEVLFNAFLAPYLPQVDSPMNPMSIKKDEWARISEQQRVRSVKHDALVTRTELPHFGSVEKFEADGRKVILVKALAGGHDYLGVQEGVQDAIGRALGFF</sequence>
<dbReference type="GO" id="GO:0047372">
    <property type="term" value="F:monoacylglycerol lipase activity"/>
    <property type="evidence" value="ECO:0007669"/>
    <property type="project" value="TreeGrafter"/>
</dbReference>
<dbReference type="SUPFAM" id="SSF53474">
    <property type="entry name" value="alpha/beta-Hydrolases"/>
    <property type="match status" value="1"/>
</dbReference>
<dbReference type="GO" id="GO:0052651">
    <property type="term" value="P:monoacylglycerol catabolic process"/>
    <property type="evidence" value="ECO:0007669"/>
    <property type="project" value="TreeGrafter"/>
</dbReference>
<accession>A0A5C3M7Q6</accession>
<protein>
    <submittedName>
        <fullName evidence="3">Alpha/Beta hydrolase protein</fullName>
    </submittedName>
</protein>
<dbReference type="STRING" id="68775.A0A5C3M7Q6"/>
<dbReference type="PANTHER" id="PTHR12277">
    <property type="entry name" value="ALPHA/BETA HYDROLASE DOMAIN-CONTAINING PROTEIN"/>
    <property type="match status" value="1"/>
</dbReference>